<gene>
    <name evidence="3" type="ORF">NM125_10990</name>
</gene>
<dbReference type="Proteomes" id="UP001139125">
    <property type="component" value="Unassembled WGS sequence"/>
</dbReference>
<dbReference type="CDD" id="cd16936">
    <property type="entry name" value="HATPase_RsbW-like"/>
    <property type="match status" value="1"/>
</dbReference>
<dbReference type="GO" id="GO:0005524">
    <property type="term" value="F:ATP binding"/>
    <property type="evidence" value="ECO:0007669"/>
    <property type="project" value="UniProtKB-KW"/>
</dbReference>
<dbReference type="InterPro" id="IPR003594">
    <property type="entry name" value="HATPase_dom"/>
</dbReference>
<protein>
    <submittedName>
        <fullName evidence="3">ATP-binding protein</fullName>
    </submittedName>
</protein>
<comment type="caution">
    <text evidence="3">The sequence shown here is derived from an EMBL/GenBank/DDBJ whole genome shotgun (WGS) entry which is preliminary data.</text>
</comment>
<keyword evidence="3" id="KW-0547">Nucleotide-binding</keyword>
<dbReference type="EMBL" id="JANDBC010000002">
    <property type="protein sequence ID" value="MCP9292104.1"/>
    <property type="molecule type" value="Genomic_DNA"/>
</dbReference>
<sequence length="135" mass="15254">MKLLQTLTLQSTYEEVERVEHMLAALQEELGFNDEFYARLMLTVSEAATNGILHGNKLDESKIVTIKAYKDDSKLIFDSKDQGEGFDPESIPDPLAEENLLKTSGRGVFLMEEYADEVSYSENGTRLKLVFTLPE</sequence>
<keyword evidence="1" id="KW-0418">Kinase</keyword>
<reference evidence="3" key="1">
    <citation type="submission" date="2022-06" db="EMBL/GenBank/DDBJ databases">
        <title>Gracilimonas sp. CAU 1638 isolated from sea sediment.</title>
        <authorList>
            <person name="Kim W."/>
        </authorList>
    </citation>
    <scope>NUCLEOTIDE SEQUENCE</scope>
    <source>
        <strain evidence="3">CAU 1638</strain>
    </source>
</reference>
<proteinExistence type="predicted"/>
<name>A0A9X2L4F1_9BACT</name>
<evidence type="ECO:0000313" key="3">
    <source>
        <dbReference type="EMBL" id="MCP9292104.1"/>
    </source>
</evidence>
<accession>A0A9X2L4F1</accession>
<organism evidence="3 4">
    <name type="scientific">Gracilimonas sediminicola</name>
    <dbReference type="NCBI Taxonomy" id="2952158"/>
    <lineage>
        <taxon>Bacteria</taxon>
        <taxon>Pseudomonadati</taxon>
        <taxon>Balneolota</taxon>
        <taxon>Balneolia</taxon>
        <taxon>Balneolales</taxon>
        <taxon>Balneolaceae</taxon>
        <taxon>Gracilimonas</taxon>
    </lineage>
</organism>
<keyword evidence="3" id="KW-0067">ATP-binding</keyword>
<keyword evidence="1" id="KW-0808">Transferase</keyword>
<dbReference type="Gene3D" id="3.30.565.10">
    <property type="entry name" value="Histidine kinase-like ATPase, C-terminal domain"/>
    <property type="match status" value="1"/>
</dbReference>
<dbReference type="InterPro" id="IPR050267">
    <property type="entry name" value="Anti-sigma-factor_SerPK"/>
</dbReference>
<dbReference type="PANTHER" id="PTHR35526:SF3">
    <property type="entry name" value="ANTI-SIGMA-F FACTOR RSBW"/>
    <property type="match status" value="1"/>
</dbReference>
<dbReference type="SUPFAM" id="SSF55874">
    <property type="entry name" value="ATPase domain of HSP90 chaperone/DNA topoisomerase II/histidine kinase"/>
    <property type="match status" value="1"/>
</dbReference>
<dbReference type="GO" id="GO:0004674">
    <property type="term" value="F:protein serine/threonine kinase activity"/>
    <property type="evidence" value="ECO:0007669"/>
    <property type="project" value="UniProtKB-KW"/>
</dbReference>
<evidence type="ECO:0000259" key="2">
    <source>
        <dbReference type="Pfam" id="PF13581"/>
    </source>
</evidence>
<keyword evidence="4" id="KW-1185">Reference proteome</keyword>
<keyword evidence="1" id="KW-0723">Serine/threonine-protein kinase</keyword>
<dbReference type="PANTHER" id="PTHR35526">
    <property type="entry name" value="ANTI-SIGMA-F FACTOR RSBW-RELATED"/>
    <property type="match status" value="1"/>
</dbReference>
<dbReference type="RefSeq" id="WP_255134978.1">
    <property type="nucleotide sequence ID" value="NZ_JANDBC010000002.1"/>
</dbReference>
<evidence type="ECO:0000313" key="4">
    <source>
        <dbReference type="Proteomes" id="UP001139125"/>
    </source>
</evidence>
<dbReference type="Pfam" id="PF13581">
    <property type="entry name" value="HATPase_c_2"/>
    <property type="match status" value="1"/>
</dbReference>
<evidence type="ECO:0000256" key="1">
    <source>
        <dbReference type="ARBA" id="ARBA00022527"/>
    </source>
</evidence>
<dbReference type="AlphaFoldDB" id="A0A9X2L4F1"/>
<dbReference type="InterPro" id="IPR036890">
    <property type="entry name" value="HATPase_C_sf"/>
</dbReference>
<feature type="domain" description="Histidine kinase/HSP90-like ATPase" evidence="2">
    <location>
        <begin position="10"/>
        <end position="130"/>
    </location>
</feature>